<evidence type="ECO:0000313" key="1">
    <source>
        <dbReference type="EMBL" id="MFD2679361.1"/>
    </source>
</evidence>
<dbReference type="EMBL" id="JBHUMF010000002">
    <property type="protein sequence ID" value="MFD2679361.1"/>
    <property type="molecule type" value="Genomic_DNA"/>
</dbReference>
<sequence>MIATVLVLFLLFLALAIARLSGNAGLRSIIKNAIGQIFSQSTPA</sequence>
<accession>A0ABW5RL54</accession>
<evidence type="ECO:0000313" key="2">
    <source>
        <dbReference type="Proteomes" id="UP001597506"/>
    </source>
</evidence>
<comment type="caution">
    <text evidence="1">The sequence shown here is derived from an EMBL/GenBank/DDBJ whole genome shotgun (WGS) entry which is preliminary data.</text>
</comment>
<dbReference type="RefSeq" id="WP_377931937.1">
    <property type="nucleotide sequence ID" value="NZ_JBHUMF010000002.1"/>
</dbReference>
<reference evidence="2" key="1">
    <citation type="journal article" date="2019" name="Int. J. Syst. Evol. Microbiol.">
        <title>The Global Catalogue of Microorganisms (GCM) 10K type strain sequencing project: providing services to taxonomists for standard genome sequencing and annotation.</title>
        <authorList>
            <consortium name="The Broad Institute Genomics Platform"/>
            <consortium name="The Broad Institute Genome Sequencing Center for Infectious Disease"/>
            <person name="Wu L."/>
            <person name="Ma J."/>
        </authorList>
    </citation>
    <scope>NUCLEOTIDE SEQUENCE [LARGE SCALE GENOMIC DNA]</scope>
    <source>
        <strain evidence="2">KCTC 3913</strain>
    </source>
</reference>
<keyword evidence="2" id="KW-1185">Reference proteome</keyword>
<name>A0ABW5RL54_9BACI</name>
<protein>
    <submittedName>
        <fullName evidence="1">Uncharacterized protein</fullName>
    </submittedName>
</protein>
<proteinExistence type="predicted"/>
<organism evidence="1 2">
    <name type="scientific">Bacillus seohaeanensis</name>
    <dbReference type="NCBI Taxonomy" id="284580"/>
    <lineage>
        <taxon>Bacteria</taxon>
        <taxon>Bacillati</taxon>
        <taxon>Bacillota</taxon>
        <taxon>Bacilli</taxon>
        <taxon>Bacillales</taxon>
        <taxon>Bacillaceae</taxon>
        <taxon>Bacillus</taxon>
    </lineage>
</organism>
<gene>
    <name evidence="1" type="ORF">ACFSUL_01210</name>
</gene>
<dbReference type="Proteomes" id="UP001597506">
    <property type="component" value="Unassembled WGS sequence"/>
</dbReference>